<proteinExistence type="predicted"/>
<dbReference type="Proteomes" id="UP000276133">
    <property type="component" value="Unassembled WGS sequence"/>
</dbReference>
<keyword evidence="1" id="KW-1133">Transmembrane helix</keyword>
<keyword evidence="3" id="KW-1185">Reference proteome</keyword>
<gene>
    <name evidence="2" type="ORF">BpHYR1_039038</name>
</gene>
<dbReference type="EMBL" id="REGN01004264">
    <property type="protein sequence ID" value="RNA18317.1"/>
    <property type="molecule type" value="Genomic_DNA"/>
</dbReference>
<sequence length="70" mass="8465">MDAGRLRSLIKNTTLKIIKSIVAMINHFVLYFSLFENIHLKKVLFWFFPNLFSNHQYSLHIGSFRFIRYK</sequence>
<name>A0A3M7R3Y4_BRAPC</name>
<feature type="transmembrane region" description="Helical" evidence="1">
    <location>
        <begin position="21"/>
        <end position="40"/>
    </location>
</feature>
<evidence type="ECO:0000313" key="2">
    <source>
        <dbReference type="EMBL" id="RNA18317.1"/>
    </source>
</evidence>
<keyword evidence="1" id="KW-0812">Transmembrane</keyword>
<reference evidence="2 3" key="1">
    <citation type="journal article" date="2018" name="Sci. Rep.">
        <title>Genomic signatures of local adaptation to the degree of environmental predictability in rotifers.</title>
        <authorList>
            <person name="Franch-Gras L."/>
            <person name="Hahn C."/>
            <person name="Garcia-Roger E.M."/>
            <person name="Carmona M.J."/>
            <person name="Serra M."/>
            <person name="Gomez A."/>
        </authorList>
    </citation>
    <scope>NUCLEOTIDE SEQUENCE [LARGE SCALE GENOMIC DNA]</scope>
    <source>
        <strain evidence="2">HYR1</strain>
    </source>
</reference>
<protein>
    <submittedName>
        <fullName evidence="2">Uncharacterized protein</fullName>
    </submittedName>
</protein>
<keyword evidence="1" id="KW-0472">Membrane</keyword>
<organism evidence="2 3">
    <name type="scientific">Brachionus plicatilis</name>
    <name type="common">Marine rotifer</name>
    <name type="synonym">Brachionus muelleri</name>
    <dbReference type="NCBI Taxonomy" id="10195"/>
    <lineage>
        <taxon>Eukaryota</taxon>
        <taxon>Metazoa</taxon>
        <taxon>Spiralia</taxon>
        <taxon>Gnathifera</taxon>
        <taxon>Rotifera</taxon>
        <taxon>Eurotatoria</taxon>
        <taxon>Monogononta</taxon>
        <taxon>Pseudotrocha</taxon>
        <taxon>Ploima</taxon>
        <taxon>Brachionidae</taxon>
        <taxon>Brachionus</taxon>
    </lineage>
</organism>
<evidence type="ECO:0000256" key="1">
    <source>
        <dbReference type="SAM" id="Phobius"/>
    </source>
</evidence>
<accession>A0A3M7R3Y4</accession>
<dbReference type="AlphaFoldDB" id="A0A3M7R3Y4"/>
<comment type="caution">
    <text evidence="2">The sequence shown here is derived from an EMBL/GenBank/DDBJ whole genome shotgun (WGS) entry which is preliminary data.</text>
</comment>
<evidence type="ECO:0000313" key="3">
    <source>
        <dbReference type="Proteomes" id="UP000276133"/>
    </source>
</evidence>